<evidence type="ECO:0000313" key="2">
    <source>
        <dbReference type="Proteomes" id="UP000253664"/>
    </source>
</evidence>
<reference evidence="1 2" key="1">
    <citation type="journal article" date="2015" name="BMC Genomics">
        <title>Insights from the genome of Ophiocordyceps polyrhachis-furcata to pathogenicity and host specificity in insect fungi.</title>
        <authorList>
            <person name="Wichadakul D."/>
            <person name="Kobmoo N."/>
            <person name="Ingsriswang S."/>
            <person name="Tangphatsornruang S."/>
            <person name="Chantasingh D."/>
            <person name="Luangsa-ard J.J."/>
            <person name="Eurwilaichitr L."/>
        </authorList>
    </citation>
    <scope>NUCLEOTIDE SEQUENCE [LARGE SCALE GENOMIC DNA]</scope>
    <source>
        <strain evidence="1 2">BCC 54312</strain>
    </source>
</reference>
<sequence length="91" mass="9870">MHPIRTHAFNSLARVVLQENFRAVWAIMDTTDETSLPATITRAIQKSVESAVQKVLQPYATRSKPSWAAVLAAPATAPPSGPPLVRLVPAR</sequence>
<keyword evidence="2" id="KW-1185">Reference proteome</keyword>
<name>A0A367LH68_9HYPO</name>
<dbReference type="Proteomes" id="UP000253664">
    <property type="component" value="Unassembled WGS sequence"/>
</dbReference>
<comment type="caution">
    <text evidence="1">The sequence shown here is derived from an EMBL/GenBank/DDBJ whole genome shotgun (WGS) entry which is preliminary data.</text>
</comment>
<protein>
    <submittedName>
        <fullName evidence="1">Uncharacterized protein</fullName>
    </submittedName>
</protein>
<evidence type="ECO:0000313" key="1">
    <source>
        <dbReference type="EMBL" id="RCI13592.1"/>
    </source>
</evidence>
<accession>A0A367LH68</accession>
<proteinExistence type="predicted"/>
<gene>
    <name evidence="1" type="ORF">L249_5643</name>
</gene>
<organism evidence="1 2">
    <name type="scientific">Ophiocordyceps polyrhachis-furcata BCC 54312</name>
    <dbReference type="NCBI Taxonomy" id="1330021"/>
    <lineage>
        <taxon>Eukaryota</taxon>
        <taxon>Fungi</taxon>
        <taxon>Dikarya</taxon>
        <taxon>Ascomycota</taxon>
        <taxon>Pezizomycotina</taxon>
        <taxon>Sordariomycetes</taxon>
        <taxon>Hypocreomycetidae</taxon>
        <taxon>Hypocreales</taxon>
        <taxon>Ophiocordycipitaceae</taxon>
        <taxon>Ophiocordyceps</taxon>
    </lineage>
</organism>
<dbReference type="EMBL" id="LKCN02000006">
    <property type="protein sequence ID" value="RCI13592.1"/>
    <property type="molecule type" value="Genomic_DNA"/>
</dbReference>
<dbReference type="AlphaFoldDB" id="A0A367LH68"/>